<accession>A0A6G1LHW7</accession>
<dbReference type="Proteomes" id="UP000799436">
    <property type="component" value="Unassembled WGS sequence"/>
</dbReference>
<protein>
    <submittedName>
        <fullName evidence="1">Uncharacterized protein</fullName>
    </submittedName>
</protein>
<sequence length="276" mass="30659">MNLEIHCHPPKARVGWSIVSALALFSCRLTMTPRSRHESTTAHSESECDAASNCSDAWSVDSVAEEALPHYQPRPFNKPARIRLLDFLPAMAVQDLSLGFSIWTTYHRTRLCHTNGVLCMRMDPISPTGSLVTDSLLELPHHCITLCKASATSFAKACGQHRKIRPLTQIPVGSGWRSLHRSVQCPRTHQPGHAHEAHISDGSFVNSLGHPGAQSTKCYSANARFFVCSRADRSFRRRCWYHGVSCWVRDPAANSIDGTRVGQISKKCPTKGFRLC</sequence>
<reference evidence="1" key="1">
    <citation type="journal article" date="2020" name="Stud. Mycol.">
        <title>101 Dothideomycetes genomes: a test case for predicting lifestyles and emergence of pathogens.</title>
        <authorList>
            <person name="Haridas S."/>
            <person name="Albert R."/>
            <person name="Binder M."/>
            <person name="Bloem J."/>
            <person name="Labutti K."/>
            <person name="Salamov A."/>
            <person name="Andreopoulos B."/>
            <person name="Baker S."/>
            <person name="Barry K."/>
            <person name="Bills G."/>
            <person name="Bluhm B."/>
            <person name="Cannon C."/>
            <person name="Castanera R."/>
            <person name="Culley D."/>
            <person name="Daum C."/>
            <person name="Ezra D."/>
            <person name="Gonzalez J."/>
            <person name="Henrissat B."/>
            <person name="Kuo A."/>
            <person name="Liang C."/>
            <person name="Lipzen A."/>
            <person name="Lutzoni F."/>
            <person name="Magnuson J."/>
            <person name="Mondo S."/>
            <person name="Nolan M."/>
            <person name="Ohm R."/>
            <person name="Pangilinan J."/>
            <person name="Park H.-J."/>
            <person name="Ramirez L."/>
            <person name="Alfaro M."/>
            <person name="Sun H."/>
            <person name="Tritt A."/>
            <person name="Yoshinaga Y."/>
            <person name="Zwiers L.-H."/>
            <person name="Turgeon B."/>
            <person name="Goodwin S."/>
            <person name="Spatafora J."/>
            <person name="Crous P."/>
            <person name="Grigoriev I."/>
        </authorList>
    </citation>
    <scope>NUCLEOTIDE SEQUENCE</scope>
    <source>
        <strain evidence="1">CBS 116005</strain>
    </source>
</reference>
<name>A0A6G1LHW7_9PEZI</name>
<evidence type="ECO:0000313" key="2">
    <source>
        <dbReference type="Proteomes" id="UP000799436"/>
    </source>
</evidence>
<keyword evidence="2" id="KW-1185">Reference proteome</keyword>
<proteinExistence type="predicted"/>
<gene>
    <name evidence="1" type="ORF">EJ03DRAFT_185870</name>
</gene>
<dbReference type="AlphaFoldDB" id="A0A6G1LHW7"/>
<dbReference type="EMBL" id="ML995814">
    <property type="protein sequence ID" value="KAF2772487.1"/>
    <property type="molecule type" value="Genomic_DNA"/>
</dbReference>
<organism evidence="1 2">
    <name type="scientific">Teratosphaeria nubilosa</name>
    <dbReference type="NCBI Taxonomy" id="161662"/>
    <lineage>
        <taxon>Eukaryota</taxon>
        <taxon>Fungi</taxon>
        <taxon>Dikarya</taxon>
        <taxon>Ascomycota</taxon>
        <taxon>Pezizomycotina</taxon>
        <taxon>Dothideomycetes</taxon>
        <taxon>Dothideomycetidae</taxon>
        <taxon>Mycosphaerellales</taxon>
        <taxon>Teratosphaeriaceae</taxon>
        <taxon>Teratosphaeria</taxon>
    </lineage>
</organism>
<evidence type="ECO:0000313" key="1">
    <source>
        <dbReference type="EMBL" id="KAF2772487.1"/>
    </source>
</evidence>